<evidence type="ECO:0000256" key="3">
    <source>
        <dbReference type="ARBA" id="ARBA00023163"/>
    </source>
</evidence>
<evidence type="ECO:0000256" key="1">
    <source>
        <dbReference type="ARBA" id="ARBA00023015"/>
    </source>
</evidence>
<comment type="caution">
    <text evidence="7">The sequence shown here is derived from an EMBL/GenBank/DDBJ whole genome shotgun (WGS) entry which is preliminary data.</text>
</comment>
<evidence type="ECO:0000313" key="8">
    <source>
        <dbReference type="Proteomes" id="UP001526147"/>
    </source>
</evidence>
<dbReference type="PROSITE" id="PS50006">
    <property type="entry name" value="FHA_DOMAIN"/>
    <property type="match status" value="1"/>
</dbReference>
<feature type="domain" description="FHA" evidence="5">
    <location>
        <begin position="28"/>
        <end position="80"/>
    </location>
</feature>
<dbReference type="InterPro" id="IPR000253">
    <property type="entry name" value="FHA_dom"/>
</dbReference>
<dbReference type="RefSeq" id="WP_264144907.1">
    <property type="nucleotide sequence ID" value="NZ_JAOYEY010000052.1"/>
</dbReference>
<protein>
    <submittedName>
        <fullName evidence="7">FHA domain-containing protein</fullName>
    </submittedName>
</protein>
<keyword evidence="2 4" id="KW-0238">DNA-binding</keyword>
<dbReference type="CDD" id="cd00383">
    <property type="entry name" value="trans_reg_C"/>
    <property type="match status" value="1"/>
</dbReference>
<evidence type="ECO:0000256" key="4">
    <source>
        <dbReference type="PROSITE-ProRule" id="PRU01091"/>
    </source>
</evidence>
<reference evidence="7 8" key="1">
    <citation type="submission" date="2022-10" db="EMBL/GenBank/DDBJ databases">
        <title>Draft genome assembly of moderately radiation resistant bacterium Metabacillus halosaccharovorans.</title>
        <authorList>
            <person name="Pal S."/>
            <person name="Gopinathan A."/>
        </authorList>
    </citation>
    <scope>NUCLEOTIDE SEQUENCE [LARGE SCALE GENOMIC DNA]</scope>
    <source>
        <strain evidence="7 8">VITHBRA001</strain>
    </source>
</reference>
<dbReference type="EMBL" id="JAOYEY010000052">
    <property type="protein sequence ID" value="MCV9888888.1"/>
    <property type="molecule type" value="Genomic_DNA"/>
</dbReference>
<dbReference type="InterPro" id="IPR036388">
    <property type="entry name" value="WH-like_DNA-bd_sf"/>
</dbReference>
<keyword evidence="1" id="KW-0805">Transcription regulation</keyword>
<dbReference type="SMART" id="SM00862">
    <property type="entry name" value="Trans_reg_C"/>
    <property type="match status" value="1"/>
</dbReference>
<organism evidence="7 8">
    <name type="scientific">Metabacillus halosaccharovorans</name>
    <dbReference type="NCBI Taxonomy" id="930124"/>
    <lineage>
        <taxon>Bacteria</taxon>
        <taxon>Bacillati</taxon>
        <taxon>Bacillota</taxon>
        <taxon>Bacilli</taxon>
        <taxon>Bacillales</taxon>
        <taxon>Bacillaceae</taxon>
        <taxon>Metabacillus</taxon>
    </lineage>
</organism>
<dbReference type="Pfam" id="PF00486">
    <property type="entry name" value="Trans_reg_C"/>
    <property type="match status" value="1"/>
</dbReference>
<keyword evidence="3" id="KW-0804">Transcription</keyword>
<evidence type="ECO:0000256" key="2">
    <source>
        <dbReference type="ARBA" id="ARBA00023125"/>
    </source>
</evidence>
<feature type="domain" description="OmpR/PhoB-type" evidence="6">
    <location>
        <begin position="116"/>
        <end position="222"/>
    </location>
</feature>
<dbReference type="InterPro" id="IPR001867">
    <property type="entry name" value="OmpR/PhoB-type_DNA-bd"/>
</dbReference>
<keyword evidence="8" id="KW-1185">Reference proteome</keyword>
<dbReference type="InterPro" id="IPR008984">
    <property type="entry name" value="SMAD_FHA_dom_sf"/>
</dbReference>
<accession>A0ABT3DP97</accession>
<dbReference type="SUPFAM" id="SSF49879">
    <property type="entry name" value="SMAD/FHA domain"/>
    <property type="match status" value="1"/>
</dbReference>
<dbReference type="Gene3D" id="2.60.200.20">
    <property type="match status" value="1"/>
</dbReference>
<dbReference type="SMART" id="SM00240">
    <property type="entry name" value="FHA"/>
    <property type="match status" value="1"/>
</dbReference>
<evidence type="ECO:0000313" key="7">
    <source>
        <dbReference type="EMBL" id="MCV9888888.1"/>
    </source>
</evidence>
<gene>
    <name evidence="7" type="ORF">OIH86_24840</name>
</gene>
<proteinExistence type="predicted"/>
<evidence type="ECO:0000259" key="5">
    <source>
        <dbReference type="PROSITE" id="PS50006"/>
    </source>
</evidence>
<sequence length="232" mass="27143">MDIYSYLVVQQAPYFESGDIISLHKPETTFGRKSSTLTPDISFNNIFVSRKHFTIFLQSNNIYIKDLASKHGTYLNDKKLNPFKPVQLNTNDKISFAKNLVVLSFSLRDFEQTSELSILNIDNLEKPEPKLDFLKQTLHIQNDTISLTEKEFKFIDILLQRKTFISREEIIEYVWPERQITVSNEYLVGNEEVNALIYRLRKKLPSSIKINTIRGRGYTLTFKEERIPIVSR</sequence>
<dbReference type="InterPro" id="IPR016032">
    <property type="entry name" value="Sig_transdc_resp-reg_C-effctor"/>
</dbReference>
<evidence type="ECO:0000259" key="6">
    <source>
        <dbReference type="PROSITE" id="PS51755"/>
    </source>
</evidence>
<dbReference type="InterPro" id="IPR050923">
    <property type="entry name" value="Cell_Proc_Reg/RNA_Proc"/>
</dbReference>
<dbReference type="Gene3D" id="1.10.10.10">
    <property type="entry name" value="Winged helix-like DNA-binding domain superfamily/Winged helix DNA-binding domain"/>
    <property type="match status" value="1"/>
</dbReference>
<feature type="DNA-binding region" description="OmpR/PhoB-type" evidence="4">
    <location>
        <begin position="116"/>
        <end position="222"/>
    </location>
</feature>
<dbReference type="PANTHER" id="PTHR23308">
    <property type="entry name" value="NUCLEAR INHIBITOR OF PROTEIN PHOSPHATASE-1"/>
    <property type="match status" value="1"/>
</dbReference>
<dbReference type="SUPFAM" id="SSF46894">
    <property type="entry name" value="C-terminal effector domain of the bipartite response regulators"/>
    <property type="match status" value="1"/>
</dbReference>
<dbReference type="Pfam" id="PF00498">
    <property type="entry name" value="FHA"/>
    <property type="match status" value="1"/>
</dbReference>
<dbReference type="Proteomes" id="UP001526147">
    <property type="component" value="Unassembled WGS sequence"/>
</dbReference>
<dbReference type="CDD" id="cd00060">
    <property type="entry name" value="FHA"/>
    <property type="match status" value="1"/>
</dbReference>
<name>A0ABT3DP97_9BACI</name>
<dbReference type="PROSITE" id="PS51755">
    <property type="entry name" value="OMPR_PHOB"/>
    <property type="match status" value="1"/>
</dbReference>